<feature type="repeat" description="Cys-rich GLG1" evidence="11">
    <location>
        <begin position="1"/>
        <end position="68"/>
    </location>
</feature>
<feature type="repeat" description="Cys-rich GLG1" evidence="11">
    <location>
        <begin position="424"/>
        <end position="487"/>
    </location>
</feature>
<evidence type="ECO:0000256" key="2">
    <source>
        <dbReference type="ARBA" id="ARBA00018563"/>
    </source>
</evidence>
<keyword evidence="7 12" id="KW-1133">Transmembrane helix</keyword>
<organism evidence="13 14">
    <name type="scientific">Xenoophorus captivus</name>
    <dbReference type="NCBI Taxonomy" id="1517983"/>
    <lineage>
        <taxon>Eukaryota</taxon>
        <taxon>Metazoa</taxon>
        <taxon>Chordata</taxon>
        <taxon>Craniata</taxon>
        <taxon>Vertebrata</taxon>
        <taxon>Euteleostomi</taxon>
        <taxon>Actinopterygii</taxon>
        <taxon>Neopterygii</taxon>
        <taxon>Teleostei</taxon>
        <taxon>Neoteleostei</taxon>
        <taxon>Acanthomorphata</taxon>
        <taxon>Ovalentaria</taxon>
        <taxon>Atherinomorphae</taxon>
        <taxon>Cyprinodontiformes</taxon>
        <taxon>Goodeidae</taxon>
        <taxon>Xenoophorus</taxon>
    </lineage>
</organism>
<dbReference type="InterPro" id="IPR017873">
    <property type="entry name" value="Cys-rich_GLG1_repeat_euk"/>
</dbReference>
<keyword evidence="9" id="KW-0325">Glycoprotein</keyword>
<evidence type="ECO:0000256" key="12">
    <source>
        <dbReference type="SAM" id="Phobius"/>
    </source>
</evidence>
<evidence type="ECO:0000313" key="14">
    <source>
        <dbReference type="Proteomes" id="UP001434883"/>
    </source>
</evidence>
<keyword evidence="4" id="KW-0732">Signal</keyword>
<dbReference type="EMBL" id="JAHRIN010008847">
    <property type="protein sequence ID" value="MEQ2194002.1"/>
    <property type="molecule type" value="Genomic_DNA"/>
</dbReference>
<evidence type="ECO:0000256" key="7">
    <source>
        <dbReference type="ARBA" id="ARBA00022989"/>
    </source>
</evidence>
<evidence type="ECO:0000256" key="9">
    <source>
        <dbReference type="ARBA" id="ARBA00023180"/>
    </source>
</evidence>
<gene>
    <name evidence="13" type="primary">GLG1_4</name>
    <name evidence="13" type="ORF">XENOCAPTIV_020574</name>
</gene>
<accession>A0ABV0QF24</accession>
<evidence type="ECO:0000256" key="3">
    <source>
        <dbReference type="ARBA" id="ARBA00022692"/>
    </source>
</evidence>
<comment type="subcellular location">
    <subcellularLocation>
        <location evidence="10">Golgi outpost</location>
    </subcellularLocation>
    <subcellularLocation>
        <location evidence="1">Membrane</location>
        <topology evidence="1">Single-pass type I membrane protein</topology>
    </subcellularLocation>
</comment>
<comment type="caution">
    <text evidence="13">The sequence shown here is derived from an EMBL/GenBank/DDBJ whole genome shotgun (WGS) entry which is preliminary data.</text>
</comment>
<keyword evidence="8 12" id="KW-0472">Membrane</keyword>
<dbReference type="InterPro" id="IPR039728">
    <property type="entry name" value="GLG1"/>
</dbReference>
<feature type="repeat" description="Cys-rich GLG1" evidence="11">
    <location>
        <begin position="69"/>
        <end position="128"/>
    </location>
</feature>
<evidence type="ECO:0000256" key="4">
    <source>
        <dbReference type="ARBA" id="ARBA00022729"/>
    </source>
</evidence>
<dbReference type="PANTHER" id="PTHR11884">
    <property type="entry name" value="SELECTIN LIGAND RELATED"/>
    <property type="match status" value="1"/>
</dbReference>
<keyword evidence="3 12" id="KW-0812">Transmembrane</keyword>
<dbReference type="PANTHER" id="PTHR11884:SF1">
    <property type="entry name" value="GOLGI APPARATUS PROTEIN 1"/>
    <property type="match status" value="1"/>
</dbReference>
<evidence type="ECO:0000256" key="10">
    <source>
        <dbReference type="ARBA" id="ARBA00024182"/>
    </source>
</evidence>
<evidence type="ECO:0000256" key="1">
    <source>
        <dbReference type="ARBA" id="ARBA00004479"/>
    </source>
</evidence>
<name>A0ABV0QF24_9TELE</name>
<sequence length="654" mass="75039">MSEKCRDALTTRQKLISQDYRVSYSLAKACKLDLRKQRCSLDTSLPRAREARLSYLLLCLEAAVHRGRPVSGECQGEMLDFRRMLMEDFSLSPEIVLHCRSEIEAQCSGLHRKGRTLHCLMRLGRGDRNSAVDNICQSALQTLIQSADPGADYRIDRALNEACESVIQTACKHIRNGDPMILSCLMEHLYTEKMVEDCEHRLLELQYFISRDWKLDPTLYRKCQGDAARLCHTHGWNETSELMPPGAVFSCLYRHAYRTEEQGRRRILHQRALDVKLDPELQKRCMTDLGKWCSEKTDTGQVRRRIGPGTAHDGRMIECLKEQKKQLSQRCHQRIFKLQEVEMSDPELDYQLMRVCKQMIKCLKQNKNSELMDPKYYRLNPVLRKACRADIPKFCQSILNKASEDSELEGQIIACLKLKYADQRLSPDCEDQIRVILQESALDYRLDPQLQMHCSDEISRLCAEEAAAQEQTGQVEECLKGNLLKIKLEACKKVNHFNKISELAFFLGPGCSETRLFLCFDSQEVLNMLKESKADIFVDPVLHTACALDLKHHCAAITPGRGRQMSCLMEALQDKRIRLQPECKKRLQDRIDMWGYAAKVAPAEGFSDLAVQVMTSPSKNYILVMIALSVCVLFLVGLLCGRITKRVTRDMKDR</sequence>
<keyword evidence="14" id="KW-1185">Reference proteome</keyword>
<reference evidence="13 14" key="1">
    <citation type="submission" date="2021-06" db="EMBL/GenBank/DDBJ databases">
        <authorList>
            <person name="Palmer J.M."/>
        </authorList>
    </citation>
    <scope>NUCLEOTIDE SEQUENCE [LARGE SCALE GENOMIC DNA]</scope>
    <source>
        <strain evidence="13 14">XC_2019</strain>
        <tissue evidence="13">Muscle</tissue>
    </source>
</reference>
<keyword evidence="6" id="KW-0730">Sialic acid</keyword>
<dbReference type="Proteomes" id="UP001434883">
    <property type="component" value="Unassembled WGS sequence"/>
</dbReference>
<evidence type="ECO:0000313" key="13">
    <source>
        <dbReference type="EMBL" id="MEQ2194002.1"/>
    </source>
</evidence>
<evidence type="ECO:0000256" key="6">
    <source>
        <dbReference type="ARBA" id="ARBA00022981"/>
    </source>
</evidence>
<dbReference type="PROSITE" id="PS51289">
    <property type="entry name" value="GLG1_C_RICH"/>
    <property type="match status" value="4"/>
</dbReference>
<dbReference type="Pfam" id="PF00839">
    <property type="entry name" value="Cys_rich_FGFR"/>
    <property type="match status" value="9"/>
</dbReference>
<dbReference type="InterPro" id="IPR001893">
    <property type="entry name" value="Cys-rich_GLG1_repeat"/>
</dbReference>
<feature type="transmembrane region" description="Helical" evidence="12">
    <location>
        <begin position="621"/>
        <end position="644"/>
    </location>
</feature>
<proteinExistence type="predicted"/>
<evidence type="ECO:0000256" key="11">
    <source>
        <dbReference type="PROSITE-ProRule" id="PRU00622"/>
    </source>
</evidence>
<evidence type="ECO:0000256" key="5">
    <source>
        <dbReference type="ARBA" id="ARBA00022737"/>
    </source>
</evidence>
<feature type="repeat" description="Cys-rich GLG1" evidence="11">
    <location>
        <begin position="193"/>
        <end position="260"/>
    </location>
</feature>
<keyword evidence="5" id="KW-0677">Repeat</keyword>
<protein>
    <recommendedName>
        <fullName evidence="2">Golgi apparatus protein 1</fullName>
    </recommendedName>
</protein>
<evidence type="ECO:0000256" key="8">
    <source>
        <dbReference type="ARBA" id="ARBA00023136"/>
    </source>
</evidence>